<comment type="caution">
    <text evidence="10">The sequence shown here is derived from an EMBL/GenBank/DDBJ whole genome shotgun (WGS) entry which is preliminary data.</text>
</comment>
<dbReference type="PANTHER" id="PTHR42978:SF7">
    <property type="entry name" value="METALLO-HYDROLASE RV2300C-RELATED"/>
    <property type="match status" value="1"/>
</dbReference>
<dbReference type="Gene3D" id="3.60.15.10">
    <property type="entry name" value="Ribonuclease Z/Hydroxyacylglutathione hydrolase-like"/>
    <property type="match status" value="1"/>
</dbReference>
<feature type="domain" description="Metallo-beta-lactamase" evidence="9">
    <location>
        <begin position="35"/>
        <end position="234"/>
    </location>
</feature>
<protein>
    <submittedName>
        <fullName evidence="10">Glyoxylase-like metal-dependent hydrolase (Beta-lactamase superfamily II)</fullName>
    </submittedName>
</protein>
<comment type="function">
    <text evidence="7">Counteracts the endogenous Pycsar antiviral defense system. Phosphodiesterase that enables metal-dependent hydrolysis of host cyclic nucleotide Pycsar defense signals such as cCMP and cUMP.</text>
</comment>
<evidence type="ECO:0000256" key="6">
    <source>
        <dbReference type="ARBA" id="ARBA00034221"/>
    </source>
</evidence>
<dbReference type="Proteomes" id="UP001519343">
    <property type="component" value="Unassembled WGS sequence"/>
</dbReference>
<evidence type="ECO:0000259" key="9">
    <source>
        <dbReference type="SMART" id="SM00849"/>
    </source>
</evidence>
<evidence type="ECO:0000313" key="11">
    <source>
        <dbReference type="Proteomes" id="UP001519343"/>
    </source>
</evidence>
<dbReference type="SMART" id="SM00849">
    <property type="entry name" value="Lactamase_B"/>
    <property type="match status" value="1"/>
</dbReference>
<comment type="catalytic activity">
    <reaction evidence="8">
        <text>3',5'-cyclic UMP + H2O = UMP + H(+)</text>
        <dbReference type="Rhea" id="RHEA:70575"/>
        <dbReference type="ChEBI" id="CHEBI:15377"/>
        <dbReference type="ChEBI" id="CHEBI:15378"/>
        <dbReference type="ChEBI" id="CHEBI:57865"/>
        <dbReference type="ChEBI" id="CHEBI:184387"/>
    </reaction>
    <physiologicalReaction direction="left-to-right" evidence="8">
        <dbReference type="Rhea" id="RHEA:70576"/>
    </physiologicalReaction>
</comment>
<sequence>MSTWKIIPIMSGEFPSFEKSGFTYLRDSGKKIKAPIPVWLLQNGERNILVDTGIGDLGLVEKYHYPVIKHDLEHSLRSHNVTPSEIDLVIWTHLHWDHCQNVELFENAKFLVQKTEIKYAISPMPVHRKAYEIGIKGLKPNWLEVIDRIEVVDGDADIAEGIKVFLHPGHSPGFQSILVNETYLIAGDNIPLLENWNAENPLESIPNGVHGNLADYYKTFQKIKEIDAVVLPGHDYAIFERPYYD</sequence>
<evidence type="ECO:0000256" key="5">
    <source>
        <dbReference type="ARBA" id="ARBA00022833"/>
    </source>
</evidence>
<evidence type="ECO:0000256" key="8">
    <source>
        <dbReference type="ARBA" id="ARBA00048505"/>
    </source>
</evidence>
<reference evidence="10 11" key="1">
    <citation type="submission" date="2021-03" db="EMBL/GenBank/DDBJ databases">
        <title>Genomic Encyclopedia of Type Strains, Phase IV (KMG-IV): sequencing the most valuable type-strain genomes for metagenomic binning, comparative biology and taxonomic classification.</title>
        <authorList>
            <person name="Goeker M."/>
        </authorList>
    </citation>
    <scope>NUCLEOTIDE SEQUENCE [LARGE SCALE GENOMIC DNA]</scope>
    <source>
        <strain evidence="10 11">DSM 24738</strain>
    </source>
</reference>
<keyword evidence="5" id="KW-0862">Zinc</keyword>
<evidence type="ECO:0000313" key="10">
    <source>
        <dbReference type="EMBL" id="MBP1932189.1"/>
    </source>
</evidence>
<keyword evidence="3" id="KW-0479">Metal-binding</keyword>
<dbReference type="InterPro" id="IPR051013">
    <property type="entry name" value="MBL_superfamily_lactonases"/>
</dbReference>
<dbReference type="EMBL" id="JAGGKT010000005">
    <property type="protein sequence ID" value="MBP1932189.1"/>
    <property type="molecule type" value="Genomic_DNA"/>
</dbReference>
<dbReference type="InterPro" id="IPR001279">
    <property type="entry name" value="Metallo-B-lactamas"/>
</dbReference>
<comment type="cofactor">
    <cofactor evidence="1">
        <name>Zn(2+)</name>
        <dbReference type="ChEBI" id="CHEBI:29105"/>
    </cofactor>
</comment>
<evidence type="ECO:0000256" key="4">
    <source>
        <dbReference type="ARBA" id="ARBA00022801"/>
    </source>
</evidence>
<comment type="catalytic activity">
    <reaction evidence="6">
        <text>3',5'-cyclic CMP + H2O = CMP + H(+)</text>
        <dbReference type="Rhea" id="RHEA:72675"/>
        <dbReference type="ChEBI" id="CHEBI:15377"/>
        <dbReference type="ChEBI" id="CHEBI:15378"/>
        <dbReference type="ChEBI" id="CHEBI:58003"/>
        <dbReference type="ChEBI" id="CHEBI:60377"/>
    </reaction>
    <physiologicalReaction direction="left-to-right" evidence="6">
        <dbReference type="Rhea" id="RHEA:72676"/>
    </physiologicalReaction>
</comment>
<dbReference type="Pfam" id="PF00753">
    <property type="entry name" value="Lactamase_B"/>
    <property type="match status" value="1"/>
</dbReference>
<proteinExistence type="inferred from homology"/>
<dbReference type="InterPro" id="IPR036866">
    <property type="entry name" value="RibonucZ/Hydroxyglut_hydro"/>
</dbReference>
<dbReference type="CDD" id="cd07729">
    <property type="entry name" value="AHL_lactonase_MBL-fold"/>
    <property type="match status" value="1"/>
</dbReference>
<evidence type="ECO:0000256" key="3">
    <source>
        <dbReference type="ARBA" id="ARBA00022723"/>
    </source>
</evidence>
<evidence type="ECO:0000256" key="1">
    <source>
        <dbReference type="ARBA" id="ARBA00001947"/>
    </source>
</evidence>
<comment type="similarity">
    <text evidence="2">Belongs to the metallo-beta-lactamase superfamily.</text>
</comment>
<keyword evidence="11" id="KW-1185">Reference proteome</keyword>
<name>A0ABS4GPI8_9BACL</name>
<gene>
    <name evidence="10" type="ORF">J2Z37_002190</name>
</gene>
<dbReference type="SUPFAM" id="SSF56281">
    <property type="entry name" value="Metallo-hydrolase/oxidoreductase"/>
    <property type="match status" value="1"/>
</dbReference>
<accession>A0ABS4GPI8</accession>
<organism evidence="10 11">
    <name type="scientific">Ammoniphilus resinae</name>
    <dbReference type="NCBI Taxonomy" id="861532"/>
    <lineage>
        <taxon>Bacteria</taxon>
        <taxon>Bacillati</taxon>
        <taxon>Bacillota</taxon>
        <taxon>Bacilli</taxon>
        <taxon>Bacillales</taxon>
        <taxon>Paenibacillaceae</taxon>
        <taxon>Aneurinibacillus group</taxon>
        <taxon>Ammoniphilus</taxon>
    </lineage>
</organism>
<evidence type="ECO:0000256" key="2">
    <source>
        <dbReference type="ARBA" id="ARBA00007749"/>
    </source>
</evidence>
<dbReference type="PANTHER" id="PTHR42978">
    <property type="entry name" value="QUORUM-QUENCHING LACTONASE YTNP-RELATED-RELATED"/>
    <property type="match status" value="1"/>
</dbReference>
<dbReference type="RefSeq" id="WP_209810246.1">
    <property type="nucleotide sequence ID" value="NZ_JAGGKT010000005.1"/>
</dbReference>
<keyword evidence="4" id="KW-0378">Hydrolase</keyword>
<evidence type="ECO:0000256" key="7">
    <source>
        <dbReference type="ARBA" id="ARBA00034301"/>
    </source>
</evidence>